<keyword evidence="1" id="KW-0723">Serine/threonine-protein kinase</keyword>
<organism evidence="10 11">
    <name type="scientific">Jimgerdemannia flammicorona</name>
    <dbReference type="NCBI Taxonomy" id="994334"/>
    <lineage>
        <taxon>Eukaryota</taxon>
        <taxon>Fungi</taxon>
        <taxon>Fungi incertae sedis</taxon>
        <taxon>Mucoromycota</taxon>
        <taxon>Mucoromycotina</taxon>
        <taxon>Endogonomycetes</taxon>
        <taxon>Endogonales</taxon>
        <taxon>Endogonaceae</taxon>
        <taxon>Jimgerdemannia</taxon>
    </lineage>
</organism>
<reference evidence="10 11" key="1">
    <citation type="journal article" date="2018" name="New Phytol.">
        <title>Phylogenomics of Endogonaceae and evolution of mycorrhizas within Mucoromycota.</title>
        <authorList>
            <person name="Chang Y."/>
            <person name="Desiro A."/>
            <person name="Na H."/>
            <person name="Sandor L."/>
            <person name="Lipzen A."/>
            <person name="Clum A."/>
            <person name="Barry K."/>
            <person name="Grigoriev I.V."/>
            <person name="Martin F.M."/>
            <person name="Stajich J.E."/>
            <person name="Smith M.E."/>
            <person name="Bonito G."/>
            <person name="Spatafora J.W."/>
        </authorList>
    </citation>
    <scope>NUCLEOTIDE SEQUENCE [LARGE SCALE GENOMIC DNA]</scope>
    <source>
        <strain evidence="10 11">GMNB39</strain>
    </source>
</reference>
<feature type="cross-link" description="Glycyl lysine isopeptide (Lys-Gly) (interchain with G-Cter in SUMO2)" evidence="8">
    <location>
        <position position="63"/>
    </location>
</feature>
<protein>
    <submittedName>
        <fullName evidence="10">Kinase-like domain-containing protein</fullName>
    </submittedName>
</protein>
<evidence type="ECO:0000256" key="8">
    <source>
        <dbReference type="PIRSR" id="PIRSR630616-3"/>
    </source>
</evidence>
<feature type="non-terminal residue" evidence="10">
    <location>
        <position position="101"/>
    </location>
</feature>
<keyword evidence="2" id="KW-0808">Transferase</keyword>
<dbReference type="GO" id="GO:0004674">
    <property type="term" value="F:protein serine/threonine kinase activity"/>
    <property type="evidence" value="ECO:0007669"/>
    <property type="project" value="UniProtKB-KW"/>
</dbReference>
<feature type="binding site" evidence="7">
    <location>
        <begin position="65"/>
        <end position="66"/>
    </location>
    <ligand>
        <name>ATP</name>
        <dbReference type="ChEBI" id="CHEBI:30616"/>
    </ligand>
</feature>
<dbReference type="Proteomes" id="UP000268093">
    <property type="component" value="Unassembled WGS sequence"/>
</dbReference>
<evidence type="ECO:0000256" key="7">
    <source>
        <dbReference type="PIRSR" id="PIRSR630616-2"/>
    </source>
</evidence>
<dbReference type="Gene3D" id="1.10.510.10">
    <property type="entry name" value="Transferase(Phosphotransferase) domain 1"/>
    <property type="match status" value="1"/>
</dbReference>
<dbReference type="GO" id="GO:0005524">
    <property type="term" value="F:ATP binding"/>
    <property type="evidence" value="ECO:0007669"/>
    <property type="project" value="UniProtKB-KW"/>
</dbReference>
<evidence type="ECO:0000256" key="3">
    <source>
        <dbReference type="ARBA" id="ARBA00022741"/>
    </source>
</evidence>
<dbReference type="InterPro" id="IPR000719">
    <property type="entry name" value="Prot_kinase_dom"/>
</dbReference>
<comment type="caution">
    <text evidence="10">The sequence shown here is derived from an EMBL/GenBank/DDBJ whole genome shotgun (WGS) entry which is preliminary data.</text>
</comment>
<feature type="active site" description="Proton acceptor" evidence="6">
    <location>
        <position position="61"/>
    </location>
</feature>
<sequence>MKTSSPSRASSRSTAPSFSFAAHGDLSSIQLTSEPALARVVYDILRALAYLHDDAGIIHRDLKPENLLRAEGNVVKIADFGTAVRSGEVSGNARLEGTVPY</sequence>
<dbReference type="AlphaFoldDB" id="A0A433A1R9"/>
<dbReference type="PROSITE" id="PS50011">
    <property type="entry name" value="PROTEIN_KINASE_DOM"/>
    <property type="match status" value="1"/>
</dbReference>
<dbReference type="Pfam" id="PF00069">
    <property type="entry name" value="Pkinase"/>
    <property type="match status" value="1"/>
</dbReference>
<evidence type="ECO:0000313" key="11">
    <source>
        <dbReference type="Proteomes" id="UP000268093"/>
    </source>
</evidence>
<keyword evidence="11" id="KW-1185">Reference proteome</keyword>
<evidence type="ECO:0000256" key="4">
    <source>
        <dbReference type="ARBA" id="ARBA00022777"/>
    </source>
</evidence>
<dbReference type="InterPro" id="IPR011009">
    <property type="entry name" value="Kinase-like_dom_sf"/>
</dbReference>
<dbReference type="SUPFAM" id="SSF56112">
    <property type="entry name" value="Protein kinase-like (PK-like)"/>
    <property type="match status" value="1"/>
</dbReference>
<gene>
    <name evidence="10" type="ORF">BC936DRAFT_141720</name>
</gene>
<accession>A0A433A1R9</accession>
<evidence type="ECO:0000256" key="2">
    <source>
        <dbReference type="ARBA" id="ARBA00022679"/>
    </source>
</evidence>
<dbReference type="EMBL" id="RBNI01020348">
    <property type="protein sequence ID" value="RUO96629.1"/>
    <property type="molecule type" value="Genomic_DNA"/>
</dbReference>
<evidence type="ECO:0000313" key="10">
    <source>
        <dbReference type="EMBL" id="RUO96629.1"/>
    </source>
</evidence>
<name>A0A433A1R9_9FUNG</name>
<keyword evidence="4 10" id="KW-0418">Kinase</keyword>
<evidence type="ECO:0000256" key="6">
    <source>
        <dbReference type="PIRSR" id="PIRSR630616-1"/>
    </source>
</evidence>
<proteinExistence type="predicted"/>
<dbReference type="PANTHER" id="PTHR24350">
    <property type="entry name" value="SERINE/THREONINE-PROTEIN KINASE IAL-RELATED"/>
    <property type="match status" value="1"/>
</dbReference>
<keyword evidence="3 7" id="KW-0547">Nucleotide-binding</keyword>
<dbReference type="InterPro" id="IPR030616">
    <property type="entry name" value="Aur-like"/>
</dbReference>
<feature type="domain" description="Protein kinase" evidence="9">
    <location>
        <begin position="1"/>
        <end position="101"/>
    </location>
</feature>
<dbReference type="OrthoDB" id="412517at2759"/>
<evidence type="ECO:0000256" key="5">
    <source>
        <dbReference type="ARBA" id="ARBA00022840"/>
    </source>
</evidence>
<feature type="binding site" evidence="7">
    <location>
        <position position="79"/>
    </location>
    <ligand>
        <name>ATP</name>
        <dbReference type="ChEBI" id="CHEBI:30616"/>
    </ligand>
</feature>
<keyword evidence="5 7" id="KW-0067">ATP-binding</keyword>
<evidence type="ECO:0000259" key="9">
    <source>
        <dbReference type="PROSITE" id="PS50011"/>
    </source>
</evidence>
<evidence type="ECO:0000256" key="1">
    <source>
        <dbReference type="ARBA" id="ARBA00022527"/>
    </source>
</evidence>